<feature type="non-terminal residue" evidence="1">
    <location>
        <position position="104"/>
    </location>
</feature>
<keyword evidence="2" id="KW-1185">Reference proteome</keyword>
<dbReference type="OrthoDB" id="5689447at2759"/>
<name>A0A1R1XBJ8_9FUNG</name>
<reference evidence="1 2" key="1">
    <citation type="submission" date="2017-01" db="EMBL/GenBank/DDBJ databases">
        <authorList>
            <person name="Mah S.A."/>
            <person name="Swanson W.J."/>
            <person name="Moy G.W."/>
            <person name="Vacquier V.D."/>
        </authorList>
    </citation>
    <scope>NUCLEOTIDE SEQUENCE [LARGE SCALE GENOMIC DNA]</scope>
    <source>
        <strain evidence="1 2">GSMNP</strain>
    </source>
</reference>
<dbReference type="EMBL" id="LSSN01004191">
    <property type="protein sequence ID" value="OMJ11978.1"/>
    <property type="molecule type" value="Genomic_DNA"/>
</dbReference>
<dbReference type="AlphaFoldDB" id="A0A1R1XBJ8"/>
<dbReference type="Proteomes" id="UP000187283">
    <property type="component" value="Unassembled WGS sequence"/>
</dbReference>
<sequence length="104" mass="12153">MIGSTVVDHTVEYMRNEYLIHQILPEIFSPSISFNSEFNENRMDTGQYVSFENVNESFPVFKYDYSDYGSYKVVTEGTRNKSENESGRNEELSMGFLYAFAERK</sequence>
<proteinExistence type="predicted"/>
<evidence type="ECO:0000313" key="2">
    <source>
        <dbReference type="Proteomes" id="UP000187283"/>
    </source>
</evidence>
<gene>
    <name evidence="1" type="ORF">AYI70_g9379</name>
</gene>
<accession>A0A1R1XBJ8</accession>
<protein>
    <submittedName>
        <fullName evidence="1">Uncharacterized protein</fullName>
    </submittedName>
</protein>
<organism evidence="1 2">
    <name type="scientific">Smittium culicis</name>
    <dbReference type="NCBI Taxonomy" id="133412"/>
    <lineage>
        <taxon>Eukaryota</taxon>
        <taxon>Fungi</taxon>
        <taxon>Fungi incertae sedis</taxon>
        <taxon>Zoopagomycota</taxon>
        <taxon>Kickxellomycotina</taxon>
        <taxon>Harpellomycetes</taxon>
        <taxon>Harpellales</taxon>
        <taxon>Legeriomycetaceae</taxon>
        <taxon>Smittium</taxon>
    </lineage>
</organism>
<evidence type="ECO:0000313" key="1">
    <source>
        <dbReference type="EMBL" id="OMJ11978.1"/>
    </source>
</evidence>
<comment type="caution">
    <text evidence="1">The sequence shown here is derived from an EMBL/GenBank/DDBJ whole genome shotgun (WGS) entry which is preliminary data.</text>
</comment>